<dbReference type="Proteomes" id="UP001253458">
    <property type="component" value="Unassembled WGS sequence"/>
</dbReference>
<evidence type="ECO:0000313" key="4">
    <source>
        <dbReference type="EMBL" id="MDR6836036.1"/>
    </source>
</evidence>
<reference evidence="3 5" key="1">
    <citation type="submission" date="2023-07" db="EMBL/GenBank/DDBJ databases">
        <title>Sorghum-associated microbial communities from plants grown in Nebraska, USA.</title>
        <authorList>
            <person name="Schachtman D."/>
        </authorList>
    </citation>
    <scope>NUCLEOTIDE SEQUENCE</scope>
    <source>
        <strain evidence="4 5">BE105</strain>
        <strain evidence="3">BE69</strain>
    </source>
</reference>
<dbReference type="InterPro" id="IPR029058">
    <property type="entry name" value="AB_hydrolase_fold"/>
</dbReference>
<protein>
    <recommendedName>
        <fullName evidence="2">GPI inositol-deacylase PGAP1-like alpha/beta domain-containing protein</fullName>
    </recommendedName>
</protein>
<feature type="region of interest" description="Disordered" evidence="1">
    <location>
        <begin position="1"/>
        <end position="29"/>
    </location>
</feature>
<dbReference type="EMBL" id="JAVDTL010000001">
    <property type="protein sequence ID" value="MDR6765599.1"/>
    <property type="molecule type" value="Genomic_DNA"/>
</dbReference>
<dbReference type="EMBL" id="JAVDTS010000001">
    <property type="protein sequence ID" value="MDR6836036.1"/>
    <property type="molecule type" value="Genomic_DNA"/>
</dbReference>
<proteinExistence type="predicted"/>
<dbReference type="AlphaFoldDB" id="A0AAJ2F0K5"/>
<evidence type="ECO:0000256" key="1">
    <source>
        <dbReference type="SAM" id="MobiDB-lite"/>
    </source>
</evidence>
<dbReference type="SUPFAM" id="SSF53474">
    <property type="entry name" value="alpha/beta-Hydrolases"/>
    <property type="match status" value="1"/>
</dbReference>
<comment type="caution">
    <text evidence="3">The sequence shown here is derived from an EMBL/GenBank/DDBJ whole genome shotgun (WGS) entry which is preliminary data.</text>
</comment>
<dbReference type="InterPro" id="IPR012908">
    <property type="entry name" value="PGAP1-ab_dom-like"/>
</dbReference>
<gene>
    <name evidence="3" type="ORF">J2W88_000857</name>
    <name evidence="4" type="ORF">J2W93_000857</name>
</gene>
<name>A0AAJ2F0K5_ACIDE</name>
<evidence type="ECO:0000313" key="5">
    <source>
        <dbReference type="Proteomes" id="UP001249076"/>
    </source>
</evidence>
<sequence>MPLPSAPRPRKPAPSTPAGDGTKAATASPLRQLRASDLRAVARLATQATTGISRVAEGVHQSVLDTLGLPGGAEPGRTRGLTGLVYQSIRGVTQLVDAGLQEGLARLEPFFASATSAGEVHWEREAVIAALNGVMGDRLQRDGNPLCTPMGWYQQGRPLNLQALAAPGAATGKLLVLVHGLCMNDLQWLRHGHDHGAHLAEALGYTPVYLRYNTGQHTSTNGAELSAQLTSLVASWPVPVTELSILAHSMGGLVARSACHQAAQAPAGASGWLPLLRHLVFLGTPHHGAPLERAGHWVDVLLGSNAYSRPFARLAQLRSAGITDLRYGHVLESDWLGRDRFRKSPDQRTPVPLPAGVACHAVAATLAARRSPVGERLVGDGLVPLHSALGIHDDPARTLGFAKARQAVFYRLGHLDLLADAGVARQLQDWMQDH</sequence>
<dbReference type="Pfam" id="PF07819">
    <property type="entry name" value="PGAP1"/>
    <property type="match status" value="1"/>
</dbReference>
<evidence type="ECO:0000313" key="6">
    <source>
        <dbReference type="Proteomes" id="UP001253458"/>
    </source>
</evidence>
<dbReference type="Proteomes" id="UP001249076">
    <property type="component" value="Unassembled WGS sequence"/>
</dbReference>
<evidence type="ECO:0000313" key="3">
    <source>
        <dbReference type="EMBL" id="MDR6765599.1"/>
    </source>
</evidence>
<organism evidence="3 6">
    <name type="scientific">Acidovorax delafieldii</name>
    <name type="common">Pseudomonas delafieldii</name>
    <dbReference type="NCBI Taxonomy" id="47920"/>
    <lineage>
        <taxon>Bacteria</taxon>
        <taxon>Pseudomonadati</taxon>
        <taxon>Pseudomonadota</taxon>
        <taxon>Betaproteobacteria</taxon>
        <taxon>Burkholderiales</taxon>
        <taxon>Comamonadaceae</taxon>
        <taxon>Acidovorax</taxon>
    </lineage>
</organism>
<feature type="compositionally biased region" description="Pro residues" evidence="1">
    <location>
        <begin position="1"/>
        <end position="15"/>
    </location>
</feature>
<evidence type="ECO:0000259" key="2">
    <source>
        <dbReference type="Pfam" id="PF07819"/>
    </source>
</evidence>
<accession>A0AAJ2F0K5</accession>
<feature type="domain" description="GPI inositol-deacylase PGAP1-like alpha/beta" evidence="2">
    <location>
        <begin position="230"/>
        <end position="335"/>
    </location>
</feature>
<keyword evidence="5" id="KW-1185">Reference proteome</keyword>
<dbReference type="GO" id="GO:0016788">
    <property type="term" value="F:hydrolase activity, acting on ester bonds"/>
    <property type="evidence" value="ECO:0007669"/>
    <property type="project" value="InterPro"/>
</dbReference>
<dbReference type="Gene3D" id="3.40.50.1820">
    <property type="entry name" value="alpha/beta hydrolase"/>
    <property type="match status" value="1"/>
</dbReference>
<dbReference type="RefSeq" id="WP_310046146.1">
    <property type="nucleotide sequence ID" value="NZ_JAVDTL010000001.1"/>
</dbReference>